<evidence type="ECO:0000259" key="3">
    <source>
        <dbReference type="PROSITE" id="PS50002"/>
    </source>
</evidence>
<accession>A0A0B6ZYW3</accession>
<dbReference type="PROSITE" id="PS50002">
    <property type="entry name" value="SH3"/>
    <property type="match status" value="1"/>
</dbReference>
<gene>
    <name evidence="4" type="primary">ORF84550</name>
</gene>
<evidence type="ECO:0000256" key="2">
    <source>
        <dbReference type="PROSITE-ProRule" id="PRU00192"/>
    </source>
</evidence>
<evidence type="ECO:0000256" key="1">
    <source>
        <dbReference type="ARBA" id="ARBA00022443"/>
    </source>
</evidence>
<reference evidence="4" key="1">
    <citation type="submission" date="2014-12" db="EMBL/GenBank/DDBJ databases">
        <title>Insight into the proteome of Arion vulgaris.</title>
        <authorList>
            <person name="Aradska J."/>
            <person name="Bulat T."/>
            <person name="Smidak R."/>
            <person name="Sarate P."/>
            <person name="Gangsoo J."/>
            <person name="Sialana F."/>
            <person name="Bilban M."/>
            <person name="Lubec G."/>
        </authorList>
    </citation>
    <scope>NUCLEOTIDE SEQUENCE</scope>
    <source>
        <tissue evidence="4">Skin</tissue>
    </source>
</reference>
<dbReference type="EMBL" id="HACG01026060">
    <property type="protein sequence ID" value="CEK72925.1"/>
    <property type="molecule type" value="Transcribed_RNA"/>
</dbReference>
<dbReference type="InterPro" id="IPR001452">
    <property type="entry name" value="SH3_domain"/>
</dbReference>
<dbReference type="AlphaFoldDB" id="A0A0B6ZYW3"/>
<feature type="domain" description="SH3" evidence="3">
    <location>
        <begin position="1"/>
        <end position="57"/>
    </location>
</feature>
<organism evidence="4">
    <name type="scientific">Arion vulgaris</name>
    <dbReference type="NCBI Taxonomy" id="1028688"/>
    <lineage>
        <taxon>Eukaryota</taxon>
        <taxon>Metazoa</taxon>
        <taxon>Spiralia</taxon>
        <taxon>Lophotrochozoa</taxon>
        <taxon>Mollusca</taxon>
        <taxon>Gastropoda</taxon>
        <taxon>Heterobranchia</taxon>
        <taxon>Euthyneura</taxon>
        <taxon>Panpulmonata</taxon>
        <taxon>Eupulmonata</taxon>
        <taxon>Stylommatophora</taxon>
        <taxon>Helicina</taxon>
        <taxon>Arionoidea</taxon>
        <taxon>Arionidae</taxon>
        <taxon>Arion</taxon>
    </lineage>
</organism>
<dbReference type="Gene3D" id="2.30.30.40">
    <property type="entry name" value="SH3 Domains"/>
    <property type="match status" value="1"/>
</dbReference>
<dbReference type="SUPFAM" id="SSF50044">
    <property type="entry name" value="SH3-domain"/>
    <property type="match status" value="1"/>
</dbReference>
<dbReference type="SMART" id="SM00326">
    <property type="entry name" value="SH3"/>
    <property type="match status" value="1"/>
</dbReference>
<name>A0A0B6ZYW3_9EUPU</name>
<evidence type="ECO:0000313" key="4">
    <source>
        <dbReference type="EMBL" id="CEK72925.1"/>
    </source>
</evidence>
<dbReference type="InterPro" id="IPR036028">
    <property type="entry name" value="SH3-like_dom_sf"/>
</dbReference>
<sequence>MYTGEDDDELSFEPGDIIYVIEFDNIDEQDVGWQMGIKASTGEHGVFPENFTQKFVAQGR</sequence>
<dbReference type="PRINTS" id="PR00452">
    <property type="entry name" value="SH3DOMAIN"/>
</dbReference>
<dbReference type="Pfam" id="PF14604">
    <property type="entry name" value="SH3_9"/>
    <property type="match status" value="1"/>
</dbReference>
<keyword evidence="1 2" id="KW-0728">SH3 domain</keyword>
<protein>
    <recommendedName>
        <fullName evidence="3">SH3 domain-containing protein</fullName>
    </recommendedName>
</protein>
<proteinExistence type="predicted"/>